<keyword evidence="45" id="KW-1185">Reference proteome</keyword>
<dbReference type="Pfam" id="PF01841">
    <property type="entry name" value="Transglut_core"/>
    <property type="match status" value="1"/>
</dbReference>
<dbReference type="PANTHER" id="PTHR11590">
    <property type="entry name" value="PROTEIN-GLUTAMINE GAMMA-GLUTAMYLTRANSFERASE"/>
    <property type="match status" value="1"/>
</dbReference>
<keyword evidence="11" id="KW-0964">Secreted</keyword>
<keyword evidence="14" id="KW-0808">Transferase</keyword>
<evidence type="ECO:0000256" key="32">
    <source>
        <dbReference type="ARBA" id="ARBA00042105"/>
    </source>
</evidence>
<dbReference type="SUPFAM" id="SSF54001">
    <property type="entry name" value="Cysteine proteinases"/>
    <property type="match status" value="1"/>
</dbReference>
<comment type="similarity">
    <text evidence="7">Belongs to the transglutaminase superfamily. Transglutaminase family.</text>
</comment>
<evidence type="ECO:0000256" key="17">
    <source>
        <dbReference type="ARBA" id="ARBA00022801"/>
    </source>
</evidence>
<dbReference type="GeneTree" id="ENSGT01050000244866"/>
<evidence type="ECO:0000256" key="11">
    <source>
        <dbReference type="ARBA" id="ARBA00022525"/>
    </source>
</evidence>
<dbReference type="PANTHER" id="PTHR11590:SF6">
    <property type="entry name" value="PROTEIN-GLUTAMINE GAMMA-GLUTAMYLTRANSFERASE 2"/>
    <property type="match status" value="1"/>
</dbReference>
<evidence type="ECO:0000256" key="26">
    <source>
        <dbReference type="ARBA" id="ARBA00036876"/>
    </source>
</evidence>
<dbReference type="InterPro" id="IPR050779">
    <property type="entry name" value="Transglutaminase"/>
</dbReference>
<evidence type="ECO:0000256" key="3">
    <source>
        <dbReference type="ARBA" id="ARBA00004236"/>
    </source>
</evidence>
<evidence type="ECO:0000256" key="31">
    <source>
        <dbReference type="ARBA" id="ARBA00042099"/>
    </source>
</evidence>
<feature type="binding site" evidence="42">
    <location>
        <position position="458"/>
    </location>
    <ligand>
        <name>Ca(2+)</name>
        <dbReference type="ChEBI" id="CHEBI:29108"/>
    </ligand>
</feature>
<evidence type="ECO:0000256" key="18">
    <source>
        <dbReference type="ARBA" id="ARBA00022837"/>
    </source>
</evidence>
<dbReference type="InterPro" id="IPR038765">
    <property type="entry name" value="Papain-like_cys_pep_sf"/>
</dbReference>
<keyword evidence="13" id="KW-0645">Protease</keyword>
<feature type="active site" evidence="41">
    <location>
        <position position="337"/>
    </location>
</feature>
<dbReference type="SMART" id="SM00460">
    <property type="entry name" value="TGc"/>
    <property type="match status" value="1"/>
</dbReference>
<dbReference type="SUPFAM" id="SSF49309">
    <property type="entry name" value="Transglutaminase, two C-terminal domains"/>
    <property type="match status" value="2"/>
</dbReference>
<evidence type="ECO:0000256" key="41">
    <source>
        <dbReference type="PIRSR" id="PIRSR000459-1"/>
    </source>
</evidence>
<evidence type="ECO:0000256" key="30">
    <source>
        <dbReference type="ARBA" id="ARBA00041677"/>
    </source>
</evidence>
<evidence type="ECO:0000256" key="42">
    <source>
        <dbReference type="PIRSR" id="PIRSR000459-2"/>
    </source>
</evidence>
<accession>A0A087Y1B5</accession>
<evidence type="ECO:0000256" key="12">
    <source>
        <dbReference type="ARBA" id="ARBA00022530"/>
    </source>
</evidence>
<evidence type="ECO:0000256" key="15">
    <source>
        <dbReference type="ARBA" id="ARBA00022723"/>
    </source>
</evidence>
<keyword evidence="19" id="KW-0496">Mitochondrion</keyword>
<dbReference type="GO" id="GO:0005634">
    <property type="term" value="C:nucleus"/>
    <property type="evidence" value="ECO:0007669"/>
    <property type="project" value="UniProtKB-SubCell"/>
</dbReference>
<evidence type="ECO:0000256" key="16">
    <source>
        <dbReference type="ARBA" id="ARBA00022741"/>
    </source>
</evidence>
<evidence type="ECO:0000256" key="13">
    <source>
        <dbReference type="ARBA" id="ARBA00022670"/>
    </source>
</evidence>
<keyword evidence="21" id="KW-0472">Membrane</keyword>
<feature type="active site" evidence="41">
    <location>
        <position position="279"/>
    </location>
</feature>
<evidence type="ECO:0000256" key="23">
    <source>
        <dbReference type="ARBA" id="ARBA00023315"/>
    </source>
</evidence>
<evidence type="ECO:0000256" key="40">
    <source>
        <dbReference type="ARBA" id="ARBA00048365"/>
    </source>
</evidence>
<keyword evidence="20" id="KW-0342">GTP-binding</keyword>
<dbReference type="OrthoDB" id="437511at2759"/>
<evidence type="ECO:0000256" key="27">
    <source>
        <dbReference type="ARBA" id="ARBA00039019"/>
    </source>
</evidence>
<dbReference type="GO" id="GO:0008233">
    <property type="term" value="F:peptidase activity"/>
    <property type="evidence" value="ECO:0007669"/>
    <property type="project" value="UniProtKB-KW"/>
</dbReference>
<keyword evidence="12" id="KW-0272">Extracellular matrix</keyword>
<dbReference type="GO" id="GO:0005829">
    <property type="term" value="C:cytosol"/>
    <property type="evidence" value="ECO:0007669"/>
    <property type="project" value="UniProtKB-SubCell"/>
</dbReference>
<dbReference type="FunFam" id="3.90.260.10:FF:000001">
    <property type="entry name" value="Protein-glutamine gamma-glutamyltransferase 2"/>
    <property type="match status" value="1"/>
</dbReference>
<evidence type="ECO:0000256" key="4">
    <source>
        <dbReference type="ARBA" id="ARBA00004286"/>
    </source>
</evidence>
<dbReference type="InterPro" id="IPR013783">
    <property type="entry name" value="Ig-like_fold"/>
</dbReference>
<dbReference type="InterPro" id="IPR008958">
    <property type="entry name" value="Transglutaminase_C"/>
</dbReference>
<keyword evidence="23" id="KW-0012">Acyltransferase</keyword>
<evidence type="ECO:0000256" key="10">
    <source>
        <dbReference type="ARBA" id="ARBA00022490"/>
    </source>
</evidence>
<reference evidence="44" key="3">
    <citation type="submission" date="2025-09" db="UniProtKB">
        <authorList>
            <consortium name="Ensembl"/>
        </authorList>
    </citation>
    <scope>IDENTIFICATION</scope>
</reference>
<evidence type="ECO:0000256" key="22">
    <source>
        <dbReference type="ARBA" id="ARBA00023242"/>
    </source>
</evidence>
<evidence type="ECO:0000256" key="38">
    <source>
        <dbReference type="ARBA" id="ARBA00047876"/>
    </source>
</evidence>
<dbReference type="GO" id="GO:0005694">
    <property type="term" value="C:chromosome"/>
    <property type="evidence" value="ECO:0007669"/>
    <property type="project" value="UniProtKB-SubCell"/>
</dbReference>
<keyword evidence="9" id="KW-1003">Cell membrane</keyword>
<evidence type="ECO:0000256" key="1">
    <source>
        <dbReference type="ARBA" id="ARBA00004123"/>
    </source>
</evidence>
<dbReference type="OMA" id="SMVGWNF"/>
<evidence type="ECO:0000256" key="36">
    <source>
        <dbReference type="ARBA" id="ARBA00043138"/>
    </source>
</evidence>
<comment type="catalytic activity">
    <reaction evidence="25">
        <text>L-glutaminyl-[protein] + serotonin = 5-serotonyl-L-glutamyl-[protein] + NH4(+)</text>
        <dbReference type="Rhea" id="RHEA:66552"/>
        <dbReference type="Rhea" id="RHEA-COMP:10207"/>
        <dbReference type="Rhea" id="RHEA-COMP:17052"/>
        <dbReference type="ChEBI" id="CHEBI:28938"/>
        <dbReference type="ChEBI" id="CHEBI:30011"/>
        <dbReference type="ChEBI" id="CHEBI:167174"/>
        <dbReference type="ChEBI" id="CHEBI:350546"/>
    </reaction>
    <physiologicalReaction direction="left-to-right" evidence="25">
        <dbReference type="Rhea" id="RHEA:66553"/>
    </physiologicalReaction>
</comment>
<dbReference type="Pfam" id="PF00927">
    <property type="entry name" value="Transglut_C"/>
    <property type="match status" value="1"/>
</dbReference>
<dbReference type="InterPro" id="IPR001102">
    <property type="entry name" value="Transglutaminase_N"/>
</dbReference>
<evidence type="ECO:0000256" key="7">
    <source>
        <dbReference type="ARBA" id="ARBA00005968"/>
    </source>
</evidence>
<proteinExistence type="inferred from homology"/>
<comment type="catalytic activity">
    <reaction evidence="37">
        <text>L-glutaminyl-[protein] + H2O = L-glutamyl-[protein] + NH4(+)</text>
        <dbReference type="Rhea" id="RHEA:16441"/>
        <dbReference type="Rhea" id="RHEA-COMP:10207"/>
        <dbReference type="Rhea" id="RHEA-COMP:10208"/>
        <dbReference type="ChEBI" id="CHEBI:15377"/>
        <dbReference type="ChEBI" id="CHEBI:28938"/>
        <dbReference type="ChEBI" id="CHEBI:29973"/>
        <dbReference type="ChEBI" id="CHEBI:30011"/>
        <dbReference type="EC" id="3.5.1.44"/>
    </reaction>
    <physiologicalReaction direction="left-to-right" evidence="37">
        <dbReference type="Rhea" id="RHEA:16442"/>
    </physiologicalReaction>
</comment>
<dbReference type="Gene3D" id="3.90.260.10">
    <property type="entry name" value="Transglutaminase-like"/>
    <property type="match status" value="1"/>
</dbReference>
<dbReference type="GO" id="GO:0050568">
    <property type="term" value="F:protein-glutamine glutaminase activity"/>
    <property type="evidence" value="ECO:0007669"/>
    <property type="project" value="UniProtKB-EC"/>
</dbReference>
<evidence type="ECO:0000256" key="19">
    <source>
        <dbReference type="ARBA" id="ARBA00023128"/>
    </source>
</evidence>
<keyword evidence="15 42" id="KW-0479">Metal-binding</keyword>
<feature type="binding site" evidence="42">
    <location>
        <position position="404"/>
    </location>
    <ligand>
        <name>Ca(2+)</name>
        <dbReference type="ChEBI" id="CHEBI:29108"/>
    </ligand>
</feature>
<dbReference type="AlphaFoldDB" id="A0A087Y1B5"/>
<comment type="catalytic activity">
    <reaction evidence="26">
        <text>L-glutaminyl-[protein] + L-lysyl-[protein] = [protein]-L-lysyl-N(6)-5-L-glutamyl-[protein] + NH4(+)</text>
        <dbReference type="Rhea" id="RHEA:54816"/>
        <dbReference type="Rhea" id="RHEA-COMP:9752"/>
        <dbReference type="Rhea" id="RHEA-COMP:10207"/>
        <dbReference type="Rhea" id="RHEA-COMP:14005"/>
        <dbReference type="ChEBI" id="CHEBI:28938"/>
        <dbReference type="ChEBI" id="CHEBI:29969"/>
        <dbReference type="ChEBI" id="CHEBI:30011"/>
        <dbReference type="ChEBI" id="CHEBI:138370"/>
        <dbReference type="EC" id="2.3.2.13"/>
    </reaction>
    <physiologicalReaction direction="left-to-right" evidence="26">
        <dbReference type="Rhea" id="RHEA:54817"/>
    </physiologicalReaction>
</comment>
<dbReference type="Proteomes" id="UP000028760">
    <property type="component" value="Unassembled WGS sequence"/>
</dbReference>
<protein>
    <recommendedName>
        <fullName evidence="28">Protein-glutamine gamma-glutamyltransferase 2</fullName>
        <ecNumber evidence="24">2.3.2.13</ecNumber>
        <ecNumber evidence="27">3.5.1.44</ecNumber>
    </recommendedName>
    <alternativeName>
        <fullName evidence="31">Isopeptidase TGM2</fullName>
    </alternativeName>
    <alternativeName>
        <fullName evidence="33">Protein-glutamine deamidase TGM2</fullName>
    </alternativeName>
    <alternativeName>
        <fullName evidence="32">Protein-glutamine dopaminyltransferase TGM2</fullName>
    </alternativeName>
    <alternativeName>
        <fullName evidence="35">Protein-glutamine histaminyltransferase TGM2</fullName>
    </alternativeName>
    <alternativeName>
        <fullName evidence="36">Protein-glutamine noradrenalinyltransferase TGM2</fullName>
    </alternativeName>
    <alternativeName>
        <fullName evidence="34">Protein-glutamine serotonyltransferase TGM2</fullName>
    </alternativeName>
    <alternativeName>
        <fullName evidence="30">Tissue transglutaminase</fullName>
    </alternativeName>
    <alternativeName>
        <fullName evidence="29">Transglutaminase-2</fullName>
    </alternativeName>
</protein>
<dbReference type="EC" id="3.5.1.44" evidence="27"/>
<keyword evidence="16" id="KW-0547">Nucleotide-binding</keyword>
<dbReference type="GO" id="GO:0003810">
    <property type="term" value="F:protein-glutamine gamma-glutamyltransferase activity"/>
    <property type="evidence" value="ECO:0007669"/>
    <property type="project" value="UniProtKB-EC"/>
</dbReference>
<feature type="binding site" evidence="42">
    <location>
        <position position="402"/>
    </location>
    <ligand>
        <name>Ca(2+)</name>
        <dbReference type="ChEBI" id="CHEBI:29108"/>
    </ligand>
</feature>
<dbReference type="Gene3D" id="2.60.40.10">
    <property type="entry name" value="Immunoglobulins"/>
    <property type="match status" value="3"/>
</dbReference>
<evidence type="ECO:0000256" key="25">
    <source>
        <dbReference type="ARBA" id="ARBA00036377"/>
    </source>
</evidence>
<dbReference type="PIRSF" id="PIRSF000459">
    <property type="entry name" value="TGM_EBP42"/>
    <property type="match status" value="1"/>
</dbReference>
<evidence type="ECO:0000256" key="6">
    <source>
        <dbReference type="ARBA" id="ARBA00004514"/>
    </source>
</evidence>
<dbReference type="GO" id="GO:0005886">
    <property type="term" value="C:plasma membrane"/>
    <property type="evidence" value="ECO:0007669"/>
    <property type="project" value="UniProtKB-SubCell"/>
</dbReference>
<keyword evidence="18 42" id="KW-0106">Calcium</keyword>
<evidence type="ECO:0000259" key="43">
    <source>
        <dbReference type="SMART" id="SM00460"/>
    </source>
</evidence>
<dbReference type="KEGG" id="pfor:103132699"/>
<keyword evidence="22" id="KW-0539">Nucleus</keyword>
<sequence length="698" mass="78395">MCSVANAIKKVDLHCHANNVAHNTHEISTSQLIVRRGQPFSITLELDFAFSTSESLKLTVETGRFPKPSRGTKCTFGTRVPMCDVGTKALWSCSINATSSLQTGCVTLSVTPPADAPVGKYSLSIELGRPSAVKESLVVLFNPWCQNDWVYLPDEKERQEYVMNEQGHIYTGTAHCFSPMFWDFGQFEEEMVDICLKLLDVNPKHKRDPENDVSARCNPIYVCRVISAMINCYDDMGVLQGCWDGNYHDGVCPTRWTSSVSILQRWFQSDCKAVKYGQCWVFAGVMCTVMRFFGIPCRVVTNFESGHDTNNSLTIDQYFDEYGLKKMGKEDSIWNFHVWVEGWMKRPDLDQDGRYDGWQVLDPTPQERSEGMFCCGPAPVSAIHDGHTNLKYDVPFVFSEVNADVVKWKIKADGSKIKMKYLTDTAKVGQKISTKAVGSTAINDLTNTYKYKEGCTMERVAFDNAVRRMNSPGHDVLHGTCEVLVVREVELSLEESCLRNSQDIKLNLKLSNRGRSVKSLSISVNAQVTNYTATKVKNVLHDSCFQRLNAGQVVNIPILIPYSAYCKYAVTHDSMKVSVDATDENGDIYETDTDITLEEPPISIKVLGEARLLHPVMVQVEFKNPLNETLRFCSLTISGSGLFRSEHFESIRELPANTTLTHQIQTTPYRAGLRTVVADFDCSAFRDVKDSCTVYVKP</sequence>
<dbReference type="RefSeq" id="XP_007544559.1">
    <property type="nucleotide sequence ID" value="XM_007544497.2"/>
</dbReference>
<evidence type="ECO:0000256" key="33">
    <source>
        <dbReference type="ARBA" id="ARBA00042239"/>
    </source>
</evidence>
<keyword evidence="10" id="KW-0963">Cytoplasm</keyword>
<dbReference type="eggNOG" id="ENOG502QTRA">
    <property type="taxonomic scope" value="Eukaryota"/>
</dbReference>
<feature type="active site" evidence="41">
    <location>
        <position position="362"/>
    </location>
</feature>
<reference evidence="45" key="1">
    <citation type="submission" date="2013-10" db="EMBL/GenBank/DDBJ databases">
        <authorList>
            <person name="Schartl M."/>
            <person name="Warren W."/>
        </authorList>
    </citation>
    <scope>NUCLEOTIDE SEQUENCE [LARGE SCALE GENOMIC DNA]</scope>
    <source>
        <strain evidence="45">female</strain>
    </source>
</reference>
<reference evidence="44" key="2">
    <citation type="submission" date="2025-08" db="UniProtKB">
        <authorList>
            <consortium name="Ensembl"/>
        </authorList>
    </citation>
    <scope>IDENTIFICATION</scope>
</reference>
<dbReference type="Pfam" id="PF00868">
    <property type="entry name" value="Transglut_N"/>
    <property type="match status" value="1"/>
</dbReference>
<dbReference type="GO" id="GO:0005525">
    <property type="term" value="F:GTP binding"/>
    <property type="evidence" value="ECO:0007669"/>
    <property type="project" value="UniProtKB-KW"/>
</dbReference>
<dbReference type="FunFam" id="2.60.40.10:FF:000090">
    <property type="entry name" value="Protein-glutamine gamma-glutamyltransferase 2"/>
    <property type="match status" value="1"/>
</dbReference>
<evidence type="ECO:0000256" key="14">
    <source>
        <dbReference type="ARBA" id="ARBA00022679"/>
    </source>
</evidence>
<evidence type="ECO:0000256" key="2">
    <source>
        <dbReference type="ARBA" id="ARBA00004173"/>
    </source>
</evidence>
<evidence type="ECO:0000313" key="45">
    <source>
        <dbReference type="Proteomes" id="UP000028760"/>
    </source>
</evidence>
<evidence type="ECO:0000256" key="28">
    <source>
        <dbReference type="ARBA" id="ARBA00040561"/>
    </source>
</evidence>
<feature type="binding site" evidence="42">
    <location>
        <position position="453"/>
    </location>
    <ligand>
        <name>Ca(2+)</name>
        <dbReference type="ChEBI" id="CHEBI:29108"/>
    </ligand>
</feature>
<dbReference type="GO" id="GO:0046872">
    <property type="term" value="F:metal ion binding"/>
    <property type="evidence" value="ECO:0007669"/>
    <property type="project" value="UniProtKB-KW"/>
</dbReference>
<dbReference type="GO" id="GO:0006508">
    <property type="term" value="P:proteolysis"/>
    <property type="evidence" value="ECO:0007669"/>
    <property type="project" value="UniProtKB-KW"/>
</dbReference>
<dbReference type="Ensembl" id="ENSPFOT00000011835.2">
    <property type="protein sequence ID" value="ENSPFOP00000011818.2"/>
    <property type="gene ID" value="ENSPFOG00000011749.2"/>
</dbReference>
<evidence type="ECO:0000256" key="9">
    <source>
        <dbReference type="ARBA" id="ARBA00022475"/>
    </source>
</evidence>
<evidence type="ECO:0000256" key="20">
    <source>
        <dbReference type="ARBA" id="ARBA00023134"/>
    </source>
</evidence>
<dbReference type="EC" id="2.3.2.13" evidence="24"/>
<evidence type="ECO:0000256" key="8">
    <source>
        <dbReference type="ARBA" id="ARBA00022454"/>
    </source>
</evidence>
<comment type="cofactor">
    <cofactor evidence="42">
        <name>Ca(2+)</name>
        <dbReference type="ChEBI" id="CHEBI:29108"/>
    </cofactor>
    <text evidence="42">Binds 1 Ca(2+) ion per subunit.</text>
</comment>
<keyword evidence="17" id="KW-0378">Hydrolase</keyword>
<comment type="subcellular location">
    <subcellularLocation>
        <location evidence="3">Cell membrane</location>
    </subcellularLocation>
    <subcellularLocation>
        <location evidence="4">Chromosome</location>
    </subcellularLocation>
    <subcellularLocation>
        <location evidence="6">Cytoplasm</location>
        <location evidence="6">Cytosol</location>
    </subcellularLocation>
    <subcellularLocation>
        <location evidence="2">Mitochondrion</location>
    </subcellularLocation>
    <subcellularLocation>
        <location evidence="1">Nucleus</location>
    </subcellularLocation>
    <subcellularLocation>
        <location evidence="5">Secreted</location>
        <location evidence="5">Extracellular space</location>
        <location evidence="5">Extracellular matrix</location>
    </subcellularLocation>
</comment>
<evidence type="ECO:0000256" key="24">
    <source>
        <dbReference type="ARBA" id="ARBA00024222"/>
    </source>
</evidence>
<dbReference type="GO" id="GO:0005739">
    <property type="term" value="C:mitochondrion"/>
    <property type="evidence" value="ECO:0007669"/>
    <property type="project" value="UniProtKB-SubCell"/>
</dbReference>
<evidence type="ECO:0000313" key="44">
    <source>
        <dbReference type="Ensembl" id="ENSPFOP00000011818.2"/>
    </source>
</evidence>
<evidence type="ECO:0000256" key="35">
    <source>
        <dbReference type="ARBA" id="ARBA00043104"/>
    </source>
</evidence>
<dbReference type="InterPro" id="IPR036238">
    <property type="entry name" value="Transglutaminase_C_sf"/>
</dbReference>
<comment type="catalytic activity">
    <reaction evidence="40">
        <text>L-glutaminyl-[protein] + dopamine = 5-dopaminyl-L-glutamyl-[protein] + NH4(+)</text>
        <dbReference type="Rhea" id="RHEA:66556"/>
        <dbReference type="Rhea" id="RHEA-COMP:10207"/>
        <dbReference type="Rhea" id="RHEA-COMP:17053"/>
        <dbReference type="ChEBI" id="CHEBI:28938"/>
        <dbReference type="ChEBI" id="CHEBI:30011"/>
        <dbReference type="ChEBI" id="CHEBI:59905"/>
        <dbReference type="ChEBI" id="CHEBI:167175"/>
    </reaction>
    <physiologicalReaction direction="left-to-right" evidence="40">
        <dbReference type="Rhea" id="RHEA:66557"/>
    </physiologicalReaction>
</comment>
<dbReference type="InterPro" id="IPR002931">
    <property type="entry name" value="Transglutaminase-like"/>
</dbReference>
<comment type="catalytic activity">
    <reaction evidence="39">
        <text>L-glutaminyl-[protein] + (R)-noradrenaline = 5-(R)-noradrenalinyl-L-glutamyl-[protein] + NH4(+)</text>
        <dbReference type="Rhea" id="RHEA:66560"/>
        <dbReference type="Rhea" id="RHEA-COMP:10207"/>
        <dbReference type="Rhea" id="RHEA-COMP:17054"/>
        <dbReference type="ChEBI" id="CHEBI:28938"/>
        <dbReference type="ChEBI" id="CHEBI:30011"/>
        <dbReference type="ChEBI" id="CHEBI:72587"/>
        <dbReference type="ChEBI" id="CHEBI:167178"/>
    </reaction>
    <physiologicalReaction direction="left-to-right" evidence="39">
        <dbReference type="Rhea" id="RHEA:66561"/>
    </physiologicalReaction>
</comment>
<keyword evidence="8" id="KW-0158">Chromosome</keyword>
<evidence type="ECO:0000256" key="5">
    <source>
        <dbReference type="ARBA" id="ARBA00004498"/>
    </source>
</evidence>
<name>A0A087Y1B5_POEFO</name>
<dbReference type="GeneID" id="103132699"/>
<evidence type="ECO:0000256" key="34">
    <source>
        <dbReference type="ARBA" id="ARBA00042912"/>
    </source>
</evidence>
<organism evidence="44 45">
    <name type="scientific">Poecilia formosa</name>
    <name type="common">Amazon molly</name>
    <name type="synonym">Limia formosa</name>
    <dbReference type="NCBI Taxonomy" id="48698"/>
    <lineage>
        <taxon>Eukaryota</taxon>
        <taxon>Metazoa</taxon>
        <taxon>Chordata</taxon>
        <taxon>Craniata</taxon>
        <taxon>Vertebrata</taxon>
        <taxon>Euteleostomi</taxon>
        <taxon>Actinopterygii</taxon>
        <taxon>Neopterygii</taxon>
        <taxon>Teleostei</taxon>
        <taxon>Neoteleostei</taxon>
        <taxon>Acanthomorphata</taxon>
        <taxon>Ovalentaria</taxon>
        <taxon>Atherinomorphae</taxon>
        <taxon>Cyprinodontiformes</taxon>
        <taxon>Poeciliidae</taxon>
        <taxon>Poeciliinae</taxon>
        <taxon>Poecilia</taxon>
    </lineage>
</organism>
<evidence type="ECO:0000256" key="21">
    <source>
        <dbReference type="ARBA" id="ARBA00023136"/>
    </source>
</evidence>
<evidence type="ECO:0000256" key="39">
    <source>
        <dbReference type="ARBA" id="ARBA00048230"/>
    </source>
</evidence>
<dbReference type="InterPro" id="IPR036985">
    <property type="entry name" value="Transglutaminase-like_sf"/>
</dbReference>
<evidence type="ECO:0000256" key="37">
    <source>
        <dbReference type="ARBA" id="ARBA00047868"/>
    </source>
</evidence>
<dbReference type="InterPro" id="IPR014756">
    <property type="entry name" value="Ig_E-set"/>
</dbReference>
<dbReference type="SUPFAM" id="SSF81296">
    <property type="entry name" value="E set domains"/>
    <property type="match status" value="1"/>
</dbReference>
<evidence type="ECO:0000256" key="29">
    <source>
        <dbReference type="ARBA" id="ARBA00041650"/>
    </source>
</evidence>
<dbReference type="STRING" id="48698.ENSPFOP00000011818"/>
<dbReference type="GO" id="GO:0007399">
    <property type="term" value="P:nervous system development"/>
    <property type="evidence" value="ECO:0007669"/>
    <property type="project" value="UniProtKB-ARBA"/>
</dbReference>
<dbReference type="InterPro" id="IPR023608">
    <property type="entry name" value="Transglutaminase_animal"/>
</dbReference>
<dbReference type="EMBL" id="AYCK01027311">
    <property type="status" value="NOT_ANNOTATED_CDS"/>
    <property type="molecule type" value="Genomic_DNA"/>
</dbReference>
<comment type="catalytic activity">
    <reaction evidence="38">
        <text>L-glutaminyl-[protein] + histamine = 5-histaminyl-L-glutamyl-[protein] + NH4(+)</text>
        <dbReference type="Rhea" id="RHEA:66564"/>
        <dbReference type="Rhea" id="RHEA-COMP:10207"/>
        <dbReference type="Rhea" id="RHEA-COMP:17056"/>
        <dbReference type="ChEBI" id="CHEBI:28938"/>
        <dbReference type="ChEBI" id="CHEBI:30011"/>
        <dbReference type="ChEBI" id="CHEBI:58432"/>
        <dbReference type="ChEBI" id="CHEBI:167179"/>
    </reaction>
    <physiologicalReaction direction="left-to-right" evidence="38">
        <dbReference type="Rhea" id="RHEA:66565"/>
    </physiologicalReaction>
</comment>
<feature type="domain" description="Transglutaminase-like" evidence="43">
    <location>
        <begin position="271"/>
        <end position="365"/>
    </location>
</feature>